<keyword evidence="11 15" id="KW-0067">ATP-binding</keyword>
<dbReference type="GO" id="GO:0070095">
    <property type="term" value="F:fructose-6-phosphate binding"/>
    <property type="evidence" value="ECO:0007669"/>
    <property type="project" value="TreeGrafter"/>
</dbReference>
<keyword evidence="8 15" id="KW-0479">Metal-binding</keyword>
<feature type="domain" description="Phosphofructokinase" evidence="16">
    <location>
        <begin position="4"/>
        <end position="279"/>
    </location>
</feature>
<dbReference type="PIRSF" id="PIRSF000532">
    <property type="entry name" value="ATP_PFK_prok"/>
    <property type="match status" value="1"/>
</dbReference>
<feature type="binding site" description="in other chain" evidence="15">
    <location>
        <begin position="185"/>
        <end position="187"/>
    </location>
    <ligand>
        <name>ADP</name>
        <dbReference type="ChEBI" id="CHEBI:456216"/>
        <note>allosteric activator; ligand shared between dimeric partners</note>
    </ligand>
</feature>
<evidence type="ECO:0000256" key="4">
    <source>
        <dbReference type="ARBA" id="ARBA00004679"/>
    </source>
</evidence>
<feature type="binding site" description="in other chain" evidence="15">
    <location>
        <position position="154"/>
    </location>
    <ligand>
        <name>ADP</name>
        <dbReference type="ChEBI" id="CHEBI:456216"/>
        <note>allosteric activator; ligand shared between dimeric partners</note>
    </ligand>
</feature>
<evidence type="ECO:0000313" key="18">
    <source>
        <dbReference type="Proteomes" id="UP000481872"/>
    </source>
</evidence>
<dbReference type="Proteomes" id="UP000481872">
    <property type="component" value="Unassembled WGS sequence"/>
</dbReference>
<dbReference type="GO" id="GO:0048029">
    <property type="term" value="F:monosaccharide binding"/>
    <property type="evidence" value="ECO:0007669"/>
    <property type="project" value="TreeGrafter"/>
</dbReference>
<feature type="binding site" evidence="15">
    <location>
        <position position="103"/>
    </location>
    <ligand>
        <name>Mg(2+)</name>
        <dbReference type="ChEBI" id="CHEBI:18420"/>
        <note>catalytic</note>
    </ligand>
</feature>
<evidence type="ECO:0000256" key="2">
    <source>
        <dbReference type="ARBA" id="ARBA00002659"/>
    </source>
</evidence>
<evidence type="ECO:0000256" key="6">
    <source>
        <dbReference type="ARBA" id="ARBA00022533"/>
    </source>
</evidence>
<dbReference type="GO" id="GO:0003872">
    <property type="term" value="F:6-phosphofructokinase activity"/>
    <property type="evidence" value="ECO:0007669"/>
    <property type="project" value="UniProtKB-UniRule"/>
</dbReference>
<feature type="binding site" evidence="15">
    <location>
        <position position="247"/>
    </location>
    <ligand>
        <name>substrate</name>
        <note>ligand shared between dimeric partners</note>
    </ligand>
</feature>
<dbReference type="Gene3D" id="3.40.50.450">
    <property type="match status" value="1"/>
</dbReference>
<protein>
    <recommendedName>
        <fullName evidence="15">ATP-dependent 6-phosphofructokinase</fullName>
        <shortName evidence="15">ATP-PFK</shortName>
        <shortName evidence="15">Phosphofructokinase</shortName>
        <ecNumber evidence="15">2.7.1.11</ecNumber>
    </recommendedName>
    <alternativeName>
        <fullName evidence="15">Phosphohexokinase</fullName>
    </alternativeName>
</protein>
<organism evidence="17 18">
    <name type="scientific">Clostridium senegalense</name>
    <dbReference type="NCBI Taxonomy" id="1465809"/>
    <lineage>
        <taxon>Bacteria</taxon>
        <taxon>Bacillati</taxon>
        <taxon>Bacillota</taxon>
        <taxon>Clostridia</taxon>
        <taxon>Eubacteriales</taxon>
        <taxon>Clostridiaceae</taxon>
        <taxon>Clostridium</taxon>
    </lineage>
</organism>
<comment type="pathway">
    <text evidence="4 15">Carbohydrate degradation; glycolysis; D-glyceraldehyde 3-phosphate and glycerone phosphate from D-glucose: step 3/4.</text>
</comment>
<dbReference type="InterPro" id="IPR012003">
    <property type="entry name" value="ATP_PFK_prok-type"/>
</dbReference>
<comment type="subunit">
    <text evidence="15">Homotetramer.</text>
</comment>
<dbReference type="PANTHER" id="PTHR13697:SF4">
    <property type="entry name" value="ATP-DEPENDENT 6-PHOSPHOFRUCTOKINASE"/>
    <property type="match status" value="1"/>
</dbReference>
<dbReference type="FunFam" id="3.40.50.460:FF:000002">
    <property type="entry name" value="ATP-dependent 6-phosphofructokinase"/>
    <property type="match status" value="1"/>
</dbReference>
<keyword evidence="7 15" id="KW-0808">Transferase</keyword>
<dbReference type="EMBL" id="JAAGPU010000023">
    <property type="protein sequence ID" value="NEU05607.1"/>
    <property type="molecule type" value="Genomic_DNA"/>
</dbReference>
<evidence type="ECO:0000256" key="1">
    <source>
        <dbReference type="ARBA" id="ARBA00001946"/>
    </source>
</evidence>
<feature type="binding site" description="in other chain" evidence="15">
    <location>
        <begin position="253"/>
        <end position="256"/>
    </location>
    <ligand>
        <name>substrate</name>
        <note>ligand shared between dimeric partners</note>
    </ligand>
</feature>
<feature type="binding site" description="in other chain" evidence="15">
    <location>
        <position position="211"/>
    </location>
    <ligand>
        <name>ADP</name>
        <dbReference type="ChEBI" id="CHEBI:456216"/>
        <note>allosteric activator; ligand shared between dimeric partners</note>
    </ligand>
</feature>
<dbReference type="PRINTS" id="PR00476">
    <property type="entry name" value="PHFRCTKINASE"/>
</dbReference>
<dbReference type="GO" id="GO:0046872">
    <property type="term" value="F:metal ion binding"/>
    <property type="evidence" value="ECO:0007669"/>
    <property type="project" value="UniProtKB-KW"/>
</dbReference>
<dbReference type="GO" id="GO:0016208">
    <property type="term" value="F:AMP binding"/>
    <property type="evidence" value="ECO:0007669"/>
    <property type="project" value="TreeGrafter"/>
</dbReference>
<comment type="subcellular location">
    <subcellularLocation>
        <location evidence="3 15">Cytoplasm</location>
    </subcellularLocation>
</comment>
<feature type="binding site" evidence="15">
    <location>
        <begin position="21"/>
        <end position="25"/>
    </location>
    <ligand>
        <name>ADP</name>
        <dbReference type="ChEBI" id="CHEBI:456216"/>
        <note>allosteric activator; ligand shared between dimeric partners</note>
    </ligand>
</feature>
<evidence type="ECO:0000256" key="15">
    <source>
        <dbReference type="HAMAP-Rule" id="MF_00339"/>
    </source>
</evidence>
<reference evidence="17 18" key="1">
    <citation type="submission" date="2020-02" db="EMBL/GenBank/DDBJ databases">
        <title>Genome assembly of a novel Clostridium senegalense strain.</title>
        <authorList>
            <person name="Gupta T.B."/>
            <person name="Jauregui R."/>
            <person name="Maclean P."/>
            <person name="Nawarathana A."/>
            <person name="Brightwell G."/>
        </authorList>
    </citation>
    <scope>NUCLEOTIDE SEQUENCE [LARGE SCALE GENOMIC DNA]</scope>
    <source>
        <strain evidence="17 18">AGRFS4</strain>
    </source>
</reference>
<keyword evidence="13 15" id="KW-0324">Glycolysis</keyword>
<comment type="caution">
    <text evidence="17">The sequence shown here is derived from an EMBL/GenBank/DDBJ whole genome shotgun (WGS) entry which is preliminary data.</text>
</comment>
<dbReference type="UniPathway" id="UPA00109">
    <property type="reaction ID" value="UER00182"/>
</dbReference>
<feature type="binding site" evidence="15">
    <location>
        <begin position="72"/>
        <end position="73"/>
    </location>
    <ligand>
        <name>ATP</name>
        <dbReference type="ChEBI" id="CHEBI:30616"/>
    </ligand>
</feature>
<dbReference type="GO" id="GO:0061621">
    <property type="term" value="P:canonical glycolysis"/>
    <property type="evidence" value="ECO:0007669"/>
    <property type="project" value="TreeGrafter"/>
</dbReference>
<dbReference type="Pfam" id="PF00365">
    <property type="entry name" value="PFK"/>
    <property type="match status" value="1"/>
</dbReference>
<feature type="binding site" description="in other chain" evidence="15">
    <location>
        <begin position="125"/>
        <end position="127"/>
    </location>
    <ligand>
        <name>substrate</name>
        <note>ligand shared between dimeric partners</note>
    </ligand>
</feature>
<feature type="binding site" description="in other chain" evidence="15">
    <location>
        <begin position="213"/>
        <end position="215"/>
    </location>
    <ligand>
        <name>ADP</name>
        <dbReference type="ChEBI" id="CHEBI:456216"/>
        <note>allosteric activator; ligand shared between dimeric partners</note>
    </ligand>
</feature>
<dbReference type="FunFam" id="3.40.50.450:FF:000001">
    <property type="entry name" value="ATP-dependent 6-phosphofructokinase"/>
    <property type="match status" value="1"/>
</dbReference>
<comment type="caution">
    <text evidence="15">Lacks conserved residue(s) required for the propagation of feature annotation.</text>
</comment>
<evidence type="ECO:0000256" key="5">
    <source>
        <dbReference type="ARBA" id="ARBA00022490"/>
    </source>
</evidence>
<evidence type="ECO:0000256" key="9">
    <source>
        <dbReference type="ARBA" id="ARBA00022741"/>
    </source>
</evidence>
<feature type="binding site" description="in other chain" evidence="15">
    <location>
        <begin position="169"/>
        <end position="171"/>
    </location>
    <ligand>
        <name>substrate</name>
        <note>ligand shared between dimeric partners</note>
    </ligand>
</feature>
<dbReference type="NCBIfam" id="NF002872">
    <property type="entry name" value="PRK03202.1"/>
    <property type="match status" value="1"/>
</dbReference>
<dbReference type="HAMAP" id="MF_00339">
    <property type="entry name" value="Phosphofructokinase_I_B1"/>
    <property type="match status" value="1"/>
</dbReference>
<dbReference type="PANTHER" id="PTHR13697">
    <property type="entry name" value="PHOSPHOFRUCTOKINASE"/>
    <property type="match status" value="1"/>
</dbReference>
<feature type="binding site" evidence="15">
    <location>
        <begin position="102"/>
        <end position="105"/>
    </location>
    <ligand>
        <name>ATP</name>
        <dbReference type="ChEBI" id="CHEBI:30616"/>
    </ligand>
</feature>
<dbReference type="SUPFAM" id="SSF53784">
    <property type="entry name" value="Phosphofructokinase"/>
    <property type="match status" value="1"/>
</dbReference>
<feature type="binding site" evidence="15">
    <location>
        <position position="11"/>
    </location>
    <ligand>
        <name>ATP</name>
        <dbReference type="ChEBI" id="CHEBI:30616"/>
    </ligand>
</feature>
<dbReference type="InterPro" id="IPR035966">
    <property type="entry name" value="PKF_sf"/>
</dbReference>
<comment type="catalytic activity">
    <reaction evidence="14 15">
        <text>beta-D-fructose 6-phosphate + ATP = beta-D-fructose 1,6-bisphosphate + ADP + H(+)</text>
        <dbReference type="Rhea" id="RHEA:16109"/>
        <dbReference type="ChEBI" id="CHEBI:15378"/>
        <dbReference type="ChEBI" id="CHEBI:30616"/>
        <dbReference type="ChEBI" id="CHEBI:32966"/>
        <dbReference type="ChEBI" id="CHEBI:57634"/>
        <dbReference type="ChEBI" id="CHEBI:456216"/>
        <dbReference type="EC" id="2.7.1.11"/>
    </reaction>
</comment>
<feature type="binding site" evidence="15">
    <location>
        <position position="162"/>
    </location>
    <ligand>
        <name>substrate</name>
        <note>ligand shared between dimeric partners</note>
    </ligand>
</feature>
<accession>A0A6M0H522</accession>
<evidence type="ECO:0000256" key="12">
    <source>
        <dbReference type="ARBA" id="ARBA00022842"/>
    </source>
</evidence>
<dbReference type="InterPro" id="IPR022953">
    <property type="entry name" value="ATP_PFK"/>
</dbReference>
<comment type="similarity">
    <text evidence="15">Belongs to the phosphofructokinase type A (PFKA) family. ATP-dependent PFK group I subfamily. Prokaryotic clade 'B1' sub-subfamily.</text>
</comment>
<dbReference type="Gene3D" id="3.40.50.460">
    <property type="entry name" value="Phosphofructokinase domain"/>
    <property type="match status" value="1"/>
</dbReference>
<dbReference type="NCBIfam" id="TIGR02482">
    <property type="entry name" value="PFKA_ATP"/>
    <property type="match status" value="1"/>
</dbReference>
<dbReference type="AlphaFoldDB" id="A0A6M0H522"/>
<dbReference type="GO" id="GO:0030388">
    <property type="term" value="P:fructose 1,6-bisphosphate metabolic process"/>
    <property type="evidence" value="ECO:0007669"/>
    <property type="project" value="TreeGrafter"/>
</dbReference>
<keyword evidence="5 15" id="KW-0963">Cytoplasm</keyword>
<keyword evidence="10 15" id="KW-0418">Kinase</keyword>
<name>A0A6M0H522_9CLOT</name>
<proteinExistence type="inferred from homology"/>
<dbReference type="GO" id="GO:0042802">
    <property type="term" value="F:identical protein binding"/>
    <property type="evidence" value="ECO:0007669"/>
    <property type="project" value="TreeGrafter"/>
</dbReference>
<comment type="function">
    <text evidence="2 15">Catalyzes the phosphorylation of D-fructose 6-phosphate to fructose 1,6-bisphosphate by ATP, the first committing step of glycolysis.</text>
</comment>
<sequence>MKTIGVLTSGGDAPAMNAAIRAVVRMGTDNNLRVLGIQNGYNGLIEGDIVEMQRFSVSDIIHRGGTILKTARSEEFRTPEGRERAKKVMDIFKIDGLVVIGGDGSFKGAKLLSELGVPVIGIPGTIDNDLSYTDYTIGFDTALNTILDCINKIRDTSTSHQRISIIEVMGRECGDLSLFAGIAGGAESVIIPEVEFSFEEICTSIFEGKRRGKLHNLIILAEGVSKNIGGAEKLAKDLEDVTGLQCRATVLGYIQRGGNPSAFDRILASKLGVRAVELLMEGASGRAVGTKNGQIIDMDIKEALEMEKVFDKSLYHIARILSY</sequence>
<gene>
    <name evidence="15 17" type="primary">pfkA</name>
    <name evidence="17" type="ORF">G3M99_12230</name>
</gene>
<comment type="cofactor">
    <cofactor evidence="1 15">
        <name>Mg(2+)</name>
        <dbReference type="ChEBI" id="CHEBI:18420"/>
    </cofactor>
</comment>
<keyword evidence="9 15" id="KW-0547">Nucleotide-binding</keyword>
<dbReference type="GO" id="GO:0006002">
    <property type="term" value="P:fructose 6-phosphate metabolic process"/>
    <property type="evidence" value="ECO:0007669"/>
    <property type="project" value="UniProtKB-UniRule"/>
</dbReference>
<evidence type="ECO:0000313" key="17">
    <source>
        <dbReference type="EMBL" id="NEU05607.1"/>
    </source>
</evidence>
<evidence type="ECO:0000256" key="3">
    <source>
        <dbReference type="ARBA" id="ARBA00004496"/>
    </source>
</evidence>
<evidence type="ECO:0000256" key="7">
    <source>
        <dbReference type="ARBA" id="ARBA00022679"/>
    </source>
</evidence>
<evidence type="ECO:0000256" key="14">
    <source>
        <dbReference type="ARBA" id="ARBA00048070"/>
    </source>
</evidence>
<dbReference type="GO" id="GO:0005945">
    <property type="term" value="C:6-phosphofructokinase complex"/>
    <property type="evidence" value="ECO:0007669"/>
    <property type="project" value="TreeGrafter"/>
</dbReference>
<keyword evidence="18" id="KW-1185">Reference proteome</keyword>
<evidence type="ECO:0000256" key="8">
    <source>
        <dbReference type="ARBA" id="ARBA00022723"/>
    </source>
</evidence>
<dbReference type="EC" id="2.7.1.11" evidence="15"/>
<feature type="active site" description="Proton acceptor" evidence="15">
    <location>
        <position position="127"/>
    </location>
</feature>
<comment type="activity regulation">
    <text evidence="15">Allosterically activated by ADP and other diphosphonucleosides, and allosterically inhibited by phosphoenolpyruvate.</text>
</comment>
<evidence type="ECO:0000256" key="11">
    <source>
        <dbReference type="ARBA" id="ARBA00022840"/>
    </source>
</evidence>
<dbReference type="InterPro" id="IPR012828">
    <property type="entry name" value="PFKA_ATP_prok"/>
</dbReference>
<evidence type="ECO:0000256" key="13">
    <source>
        <dbReference type="ARBA" id="ARBA00023152"/>
    </source>
</evidence>
<dbReference type="GO" id="GO:0005524">
    <property type="term" value="F:ATP binding"/>
    <property type="evidence" value="ECO:0007669"/>
    <property type="project" value="UniProtKB-UniRule"/>
</dbReference>
<dbReference type="RefSeq" id="WP_199870361.1">
    <property type="nucleotide sequence ID" value="NZ_JAAGPU010000023.1"/>
</dbReference>
<feature type="binding site" description="in other chain" evidence="15">
    <location>
        <position position="222"/>
    </location>
    <ligand>
        <name>substrate</name>
        <note>ligand shared between dimeric partners</note>
    </ligand>
</feature>
<dbReference type="InterPro" id="IPR000023">
    <property type="entry name" value="Phosphofructokinase_dom"/>
</dbReference>
<keyword evidence="12 15" id="KW-0460">Magnesium</keyword>
<evidence type="ECO:0000259" key="16">
    <source>
        <dbReference type="Pfam" id="PF00365"/>
    </source>
</evidence>
<evidence type="ECO:0000256" key="10">
    <source>
        <dbReference type="ARBA" id="ARBA00022777"/>
    </source>
</evidence>
<keyword evidence="6 15" id="KW-0021">Allosteric enzyme</keyword>